<name>A0ABQ5EAZ7_9ASTR</name>
<reference evidence="1" key="1">
    <citation type="journal article" date="2022" name="Int. J. Mol. Sci.">
        <title>Draft Genome of Tanacetum Coccineum: Genomic Comparison of Closely Related Tanacetum-Family Plants.</title>
        <authorList>
            <person name="Yamashiro T."/>
            <person name="Shiraishi A."/>
            <person name="Nakayama K."/>
            <person name="Satake H."/>
        </authorList>
    </citation>
    <scope>NUCLEOTIDE SEQUENCE</scope>
</reference>
<organism evidence="1 2">
    <name type="scientific">Tanacetum coccineum</name>
    <dbReference type="NCBI Taxonomy" id="301880"/>
    <lineage>
        <taxon>Eukaryota</taxon>
        <taxon>Viridiplantae</taxon>
        <taxon>Streptophyta</taxon>
        <taxon>Embryophyta</taxon>
        <taxon>Tracheophyta</taxon>
        <taxon>Spermatophyta</taxon>
        <taxon>Magnoliopsida</taxon>
        <taxon>eudicotyledons</taxon>
        <taxon>Gunneridae</taxon>
        <taxon>Pentapetalae</taxon>
        <taxon>asterids</taxon>
        <taxon>campanulids</taxon>
        <taxon>Asterales</taxon>
        <taxon>Asteraceae</taxon>
        <taxon>Asteroideae</taxon>
        <taxon>Anthemideae</taxon>
        <taxon>Anthemidinae</taxon>
        <taxon>Tanacetum</taxon>
    </lineage>
</organism>
<protein>
    <recommendedName>
        <fullName evidence="3">Chromo domain-containing protein</fullName>
    </recommendedName>
</protein>
<dbReference type="Proteomes" id="UP001151760">
    <property type="component" value="Unassembled WGS sequence"/>
</dbReference>
<evidence type="ECO:0008006" key="3">
    <source>
        <dbReference type="Google" id="ProtNLM"/>
    </source>
</evidence>
<reference evidence="1" key="2">
    <citation type="submission" date="2022-01" db="EMBL/GenBank/DDBJ databases">
        <authorList>
            <person name="Yamashiro T."/>
            <person name="Shiraishi A."/>
            <person name="Satake H."/>
            <person name="Nakayama K."/>
        </authorList>
    </citation>
    <scope>NUCLEOTIDE SEQUENCE</scope>
</reference>
<dbReference type="EMBL" id="BQNB010016117">
    <property type="protein sequence ID" value="GJT48017.1"/>
    <property type="molecule type" value="Genomic_DNA"/>
</dbReference>
<evidence type="ECO:0000313" key="2">
    <source>
        <dbReference type="Proteomes" id="UP001151760"/>
    </source>
</evidence>
<comment type="caution">
    <text evidence="1">The sequence shown here is derived from an EMBL/GenBank/DDBJ whole genome shotgun (WGS) entry which is preliminary data.</text>
</comment>
<accession>A0ABQ5EAZ7</accession>
<keyword evidence="2" id="KW-1185">Reference proteome</keyword>
<gene>
    <name evidence="1" type="ORF">Tco_0974174</name>
</gene>
<sequence>MRYSTKLAVPLAKPGRFLSHMELVEPVCWAKPEIRASPTNMSLIHKLRRMAMRGNGVEVYVLVQWENETSEDESVIELQAKFPSFDCAA</sequence>
<proteinExistence type="predicted"/>
<evidence type="ECO:0000313" key="1">
    <source>
        <dbReference type="EMBL" id="GJT48017.1"/>
    </source>
</evidence>